<dbReference type="AlphaFoldDB" id="A0A7G3G822"/>
<gene>
    <name evidence="4" type="ORF">C1H71_07880</name>
</gene>
<feature type="signal peptide" evidence="2">
    <location>
        <begin position="1"/>
        <end position="19"/>
    </location>
</feature>
<evidence type="ECO:0000256" key="2">
    <source>
        <dbReference type="SAM" id="SignalP"/>
    </source>
</evidence>
<dbReference type="KEGG" id="ifl:C1H71_07880"/>
<dbReference type="PANTHER" id="PTHR35936:SF25">
    <property type="entry name" value="ABC TRANSPORTER SUBSTRATE-BINDING PROTEIN"/>
    <property type="match status" value="1"/>
</dbReference>
<evidence type="ECO:0000313" key="5">
    <source>
        <dbReference type="Proteomes" id="UP000515917"/>
    </source>
</evidence>
<keyword evidence="5" id="KW-1185">Reference proteome</keyword>
<dbReference type="Proteomes" id="UP000515917">
    <property type="component" value="Chromosome"/>
</dbReference>
<protein>
    <recommendedName>
        <fullName evidence="3">Solute-binding protein family 3/N-terminal domain-containing protein</fullName>
    </recommendedName>
</protein>
<dbReference type="RefSeq" id="WP_130106046.1">
    <property type="nucleotide sequence ID" value="NZ_CP025781.1"/>
</dbReference>
<name>A0A7G3G822_9NEIS</name>
<dbReference type="SUPFAM" id="SSF53850">
    <property type="entry name" value="Periplasmic binding protein-like II"/>
    <property type="match status" value="1"/>
</dbReference>
<organism evidence="4 5">
    <name type="scientific">Iodobacter fluviatilis</name>
    <dbReference type="NCBI Taxonomy" id="537"/>
    <lineage>
        <taxon>Bacteria</taxon>
        <taxon>Pseudomonadati</taxon>
        <taxon>Pseudomonadota</taxon>
        <taxon>Betaproteobacteria</taxon>
        <taxon>Neisseriales</taxon>
        <taxon>Chitinibacteraceae</taxon>
        <taxon>Iodobacter</taxon>
    </lineage>
</organism>
<dbReference type="SMART" id="SM00062">
    <property type="entry name" value="PBPb"/>
    <property type="match status" value="1"/>
</dbReference>
<accession>A0A7G3G822</accession>
<sequence>MMLHALRLFLLLCPSFCLAGKTLRVCGGQSEWPPASYYSGTDKKTITGYSVDVLHKIFENSGYQIQIQLLPWPRCLAEVQKGGEYQIAMAVSRTPEREAKFLFSRPYLFLTPGLVSLKAKQPFHANSQTLTKCGVNGFNYQPYSMFSSAEIDTTANNYESVIRKLSIRRCDFLLEYVEIAQTLVRLEEFRFKKNIYKIEKIIGEKSVPAHFAFGVNSKYSKEVLSIINTKLYQLEKNGQLKNMTNKSTQ</sequence>
<dbReference type="Gene3D" id="3.40.190.10">
    <property type="entry name" value="Periplasmic binding protein-like II"/>
    <property type="match status" value="2"/>
</dbReference>
<dbReference type="EMBL" id="CP025781">
    <property type="protein sequence ID" value="QBC43467.1"/>
    <property type="molecule type" value="Genomic_DNA"/>
</dbReference>
<dbReference type="Pfam" id="PF00497">
    <property type="entry name" value="SBP_bac_3"/>
    <property type="match status" value="1"/>
</dbReference>
<feature type="chain" id="PRO_5028865745" description="Solute-binding protein family 3/N-terminal domain-containing protein" evidence="2">
    <location>
        <begin position="20"/>
        <end position="249"/>
    </location>
</feature>
<evidence type="ECO:0000256" key="1">
    <source>
        <dbReference type="ARBA" id="ARBA00022729"/>
    </source>
</evidence>
<reference evidence="4 5" key="1">
    <citation type="submission" date="2018-01" db="EMBL/GenBank/DDBJ databases">
        <title>Genome sequence of Iodobacter sp. strain PCH194 isolated from Indian Trans-Himalaya.</title>
        <authorList>
            <person name="Kumar V."/>
            <person name="Thakur V."/>
            <person name="Kumar S."/>
            <person name="Singh D."/>
        </authorList>
    </citation>
    <scope>NUCLEOTIDE SEQUENCE [LARGE SCALE GENOMIC DNA]</scope>
    <source>
        <strain evidence="4 5">PCH194</strain>
    </source>
</reference>
<feature type="domain" description="Solute-binding protein family 3/N-terminal" evidence="3">
    <location>
        <begin position="22"/>
        <end position="246"/>
    </location>
</feature>
<keyword evidence="1 2" id="KW-0732">Signal</keyword>
<evidence type="ECO:0000259" key="3">
    <source>
        <dbReference type="SMART" id="SM00062"/>
    </source>
</evidence>
<evidence type="ECO:0000313" key="4">
    <source>
        <dbReference type="EMBL" id="QBC43467.1"/>
    </source>
</evidence>
<proteinExistence type="predicted"/>
<dbReference type="PANTHER" id="PTHR35936">
    <property type="entry name" value="MEMBRANE-BOUND LYTIC MUREIN TRANSGLYCOSYLASE F"/>
    <property type="match status" value="1"/>
</dbReference>
<dbReference type="InterPro" id="IPR001638">
    <property type="entry name" value="Solute-binding_3/MltF_N"/>
</dbReference>